<sequence>MSISRKIQIEYNHCIYKTIFILARRCVKAITGEQVDYQNFAALIGKQFGILTKLEEERFILFKFSDSLQELTQLLGLNGINQNIIEQNNDIIRNNQQKYKIQIQQQSKRIEPIKKNYNLIKNISKSIDVKQVEIPKLQSDLREINKDNSNIKEIKEVNQNINRNSFFNQRKSISTENGYYKTLEQKEKEFLDRFKYGQNDH</sequence>
<proteinExistence type="predicted"/>
<dbReference type="Proteomes" id="UP000688137">
    <property type="component" value="Unassembled WGS sequence"/>
</dbReference>
<accession>A0A8S1MRY9</accession>
<protein>
    <submittedName>
        <fullName evidence="1">Uncharacterized protein</fullName>
    </submittedName>
</protein>
<gene>
    <name evidence="1" type="ORF">PPRIM_AZ9-3.1.T0580221</name>
</gene>
<organism evidence="1 2">
    <name type="scientific">Paramecium primaurelia</name>
    <dbReference type="NCBI Taxonomy" id="5886"/>
    <lineage>
        <taxon>Eukaryota</taxon>
        <taxon>Sar</taxon>
        <taxon>Alveolata</taxon>
        <taxon>Ciliophora</taxon>
        <taxon>Intramacronucleata</taxon>
        <taxon>Oligohymenophorea</taxon>
        <taxon>Peniculida</taxon>
        <taxon>Parameciidae</taxon>
        <taxon>Paramecium</taxon>
    </lineage>
</organism>
<reference evidence="1" key="1">
    <citation type="submission" date="2021-01" db="EMBL/GenBank/DDBJ databases">
        <authorList>
            <consortium name="Genoscope - CEA"/>
            <person name="William W."/>
        </authorList>
    </citation>
    <scope>NUCLEOTIDE SEQUENCE</scope>
</reference>
<dbReference type="AlphaFoldDB" id="A0A8S1MRY9"/>
<dbReference type="EMBL" id="CAJJDM010000059">
    <property type="protein sequence ID" value="CAD8077654.1"/>
    <property type="molecule type" value="Genomic_DNA"/>
</dbReference>
<name>A0A8S1MRY9_PARPR</name>
<dbReference type="OMA" id="RCVKAIT"/>
<evidence type="ECO:0000313" key="2">
    <source>
        <dbReference type="Proteomes" id="UP000688137"/>
    </source>
</evidence>
<comment type="caution">
    <text evidence="1">The sequence shown here is derived from an EMBL/GenBank/DDBJ whole genome shotgun (WGS) entry which is preliminary data.</text>
</comment>
<evidence type="ECO:0000313" key="1">
    <source>
        <dbReference type="EMBL" id="CAD8077654.1"/>
    </source>
</evidence>
<keyword evidence="2" id="KW-1185">Reference proteome</keyword>